<keyword evidence="2 7" id="KW-0808">Transferase</keyword>
<dbReference type="SFLD" id="SFLDG00363">
    <property type="entry name" value="AMPS_(cytGST):_Alpha-__Mu-__Pi"/>
    <property type="match status" value="1"/>
</dbReference>
<dbReference type="Pfam" id="PF02798">
    <property type="entry name" value="GST_N"/>
    <property type="match status" value="1"/>
</dbReference>
<dbReference type="GO" id="GO:0004602">
    <property type="term" value="F:glutathione peroxidase activity"/>
    <property type="evidence" value="ECO:0007669"/>
    <property type="project" value="UniProtKB-ARBA"/>
</dbReference>
<dbReference type="SFLD" id="SFLDS00019">
    <property type="entry name" value="Glutathione_Transferase_(cytos"/>
    <property type="match status" value="1"/>
</dbReference>
<dbReference type="InterPro" id="IPR004046">
    <property type="entry name" value="GST_C"/>
</dbReference>
<proteinExistence type="evidence at transcript level"/>
<feature type="domain" description="GST C-terminal" evidence="6">
    <location>
        <begin position="81"/>
        <end position="203"/>
    </location>
</feature>
<dbReference type="PROSITE" id="PS50404">
    <property type="entry name" value="GST_NTER"/>
    <property type="match status" value="1"/>
</dbReference>
<dbReference type="CDD" id="cd03192">
    <property type="entry name" value="GST_C_Sigma_like"/>
    <property type="match status" value="1"/>
</dbReference>
<dbReference type="AlphaFoldDB" id="R4WD93"/>
<dbReference type="InterPro" id="IPR004045">
    <property type="entry name" value="Glutathione_S-Trfase_N"/>
</dbReference>
<dbReference type="SFLD" id="SFLDG01205">
    <property type="entry name" value="AMPS.1"/>
    <property type="match status" value="1"/>
</dbReference>
<organism evidence="7">
    <name type="scientific">Riptortus pedestris</name>
    <name type="common">Bean bug</name>
    <dbReference type="NCBI Taxonomy" id="329032"/>
    <lineage>
        <taxon>Eukaryota</taxon>
        <taxon>Metazoa</taxon>
        <taxon>Ecdysozoa</taxon>
        <taxon>Arthropoda</taxon>
        <taxon>Hexapoda</taxon>
        <taxon>Insecta</taxon>
        <taxon>Pterygota</taxon>
        <taxon>Neoptera</taxon>
        <taxon>Paraneoptera</taxon>
        <taxon>Hemiptera</taxon>
        <taxon>Heteroptera</taxon>
        <taxon>Panheteroptera</taxon>
        <taxon>Pentatomomorpha</taxon>
        <taxon>Coreoidea</taxon>
        <taxon>Alydidae</taxon>
        <taxon>Riptortus</taxon>
    </lineage>
</organism>
<dbReference type="SUPFAM" id="SSF47616">
    <property type="entry name" value="GST C-terminal domain-like"/>
    <property type="match status" value="1"/>
</dbReference>
<comment type="similarity">
    <text evidence="3">Belongs to the GST superfamily. Sigma family.</text>
</comment>
<dbReference type="CDD" id="cd03039">
    <property type="entry name" value="GST_N_Sigma_like"/>
    <property type="match status" value="1"/>
</dbReference>
<evidence type="ECO:0000256" key="2">
    <source>
        <dbReference type="ARBA" id="ARBA00022679"/>
    </source>
</evidence>
<dbReference type="Pfam" id="PF14497">
    <property type="entry name" value="GST_C_3"/>
    <property type="match status" value="1"/>
</dbReference>
<accession>R4WD93</accession>
<dbReference type="EMBL" id="AK417488">
    <property type="protein sequence ID" value="BAN20703.1"/>
    <property type="molecule type" value="mRNA"/>
</dbReference>
<dbReference type="EC" id="2.5.1.18" evidence="1"/>
<evidence type="ECO:0000259" key="6">
    <source>
        <dbReference type="PROSITE" id="PS50405"/>
    </source>
</evidence>
<dbReference type="InterPro" id="IPR036249">
    <property type="entry name" value="Thioredoxin-like_sf"/>
</dbReference>
<dbReference type="Gene3D" id="1.20.1050.10">
    <property type="match status" value="1"/>
</dbReference>
<comment type="catalytic activity">
    <reaction evidence="4">
        <text>RX + glutathione = an S-substituted glutathione + a halide anion + H(+)</text>
        <dbReference type="Rhea" id="RHEA:16437"/>
        <dbReference type="ChEBI" id="CHEBI:15378"/>
        <dbReference type="ChEBI" id="CHEBI:16042"/>
        <dbReference type="ChEBI" id="CHEBI:17792"/>
        <dbReference type="ChEBI" id="CHEBI:57925"/>
        <dbReference type="ChEBI" id="CHEBI:90779"/>
        <dbReference type="EC" id="2.5.1.18"/>
    </reaction>
</comment>
<evidence type="ECO:0000256" key="1">
    <source>
        <dbReference type="ARBA" id="ARBA00012452"/>
    </source>
</evidence>
<name>R4WD93_RIPPE</name>
<dbReference type="PANTHER" id="PTHR11571:SF224">
    <property type="entry name" value="HEMATOPOIETIC PROSTAGLANDIN D SYNTHASE"/>
    <property type="match status" value="1"/>
</dbReference>
<dbReference type="FunFam" id="3.40.30.10:FF:000035">
    <property type="entry name" value="hematopoietic prostaglandin D synthase"/>
    <property type="match status" value="1"/>
</dbReference>
<evidence type="ECO:0000259" key="5">
    <source>
        <dbReference type="PROSITE" id="PS50404"/>
    </source>
</evidence>
<evidence type="ECO:0000313" key="7">
    <source>
        <dbReference type="EMBL" id="BAN20703.1"/>
    </source>
</evidence>
<evidence type="ECO:0000256" key="4">
    <source>
        <dbReference type="ARBA" id="ARBA00047960"/>
    </source>
</evidence>
<protein>
    <recommendedName>
        <fullName evidence="1">glutathione transferase</fullName>
        <ecNumber evidence="1">2.5.1.18</ecNumber>
    </recommendedName>
</protein>
<dbReference type="InterPro" id="IPR050213">
    <property type="entry name" value="GST_superfamily"/>
</dbReference>
<feature type="domain" description="GST N-terminal" evidence="5">
    <location>
        <begin position="2"/>
        <end position="79"/>
    </location>
</feature>
<dbReference type="Gene3D" id="3.40.30.10">
    <property type="entry name" value="Glutaredoxin"/>
    <property type="match status" value="1"/>
</dbReference>
<dbReference type="GO" id="GO:0006749">
    <property type="term" value="P:glutathione metabolic process"/>
    <property type="evidence" value="ECO:0007669"/>
    <property type="project" value="TreeGrafter"/>
</dbReference>
<dbReference type="SUPFAM" id="SSF52833">
    <property type="entry name" value="Thioredoxin-like"/>
    <property type="match status" value="1"/>
</dbReference>
<dbReference type="GO" id="GO:0004364">
    <property type="term" value="F:glutathione transferase activity"/>
    <property type="evidence" value="ECO:0007669"/>
    <property type="project" value="UniProtKB-EC"/>
</dbReference>
<dbReference type="PROSITE" id="PS50405">
    <property type="entry name" value="GST_CTER"/>
    <property type="match status" value="1"/>
</dbReference>
<dbReference type="PANTHER" id="PTHR11571">
    <property type="entry name" value="GLUTATHIONE S-TRANSFERASE"/>
    <property type="match status" value="1"/>
</dbReference>
<dbReference type="InterPro" id="IPR036282">
    <property type="entry name" value="Glutathione-S-Trfase_C_sf"/>
</dbReference>
<reference evidence="7" key="1">
    <citation type="journal article" date="2013" name="PLoS ONE">
        <title>Gene expression in gut symbiotic organ of stinkbug affected by extracellular bacterial symbiont.</title>
        <authorList>
            <person name="Futahashi R."/>
            <person name="Tanaka K."/>
            <person name="Tanahashi M."/>
            <person name="Nikoh N."/>
            <person name="Kikuchi Y."/>
            <person name="Lee B.L."/>
            <person name="Fukatsu T."/>
        </authorList>
    </citation>
    <scope>NUCLEOTIDE SEQUENCE</scope>
    <source>
        <tissue evidence="7">Midgut</tissue>
    </source>
</reference>
<dbReference type="FunFam" id="1.20.1050.10:FF:000030">
    <property type="entry name" value="Glutathione S-transferase S1"/>
    <property type="match status" value="1"/>
</dbReference>
<dbReference type="InterPro" id="IPR040079">
    <property type="entry name" value="Glutathione_S-Trfase"/>
</dbReference>
<evidence type="ECO:0000256" key="3">
    <source>
        <dbReference type="ARBA" id="ARBA00038317"/>
    </source>
</evidence>
<dbReference type="InterPro" id="IPR010987">
    <property type="entry name" value="Glutathione-S-Trfase_C-like"/>
</dbReference>
<sequence>MPEYKLTYFNIRAIAEPIRYILSYMGKEFEDVRIPLEQWPALKNSTPFGKVPTLEINGKIFHQSDAICRFLANEAGLSGKTPEENLLIDQIVGAIGDLKGEISKVVRAPDPETKEKNRQNVINEILPFCFGRFEQALQENGGYLANGKLSWADLYLIGYSESLPGILQINLVEQYPHYRALQDKVQALPGIKEWISRRPASLF</sequence>